<dbReference type="InterPro" id="IPR027417">
    <property type="entry name" value="P-loop_NTPase"/>
</dbReference>
<keyword evidence="2" id="KW-0805">Transcription regulation</keyword>
<dbReference type="PANTHER" id="PTHR35807">
    <property type="entry name" value="TRANSCRIPTIONAL REGULATOR REDD-RELATED"/>
    <property type="match status" value="1"/>
</dbReference>
<dbReference type="InterPro" id="IPR011990">
    <property type="entry name" value="TPR-like_helical_dom_sf"/>
</dbReference>
<dbReference type="SMART" id="SM01043">
    <property type="entry name" value="BTAD"/>
    <property type="match status" value="1"/>
</dbReference>
<dbReference type="Gene3D" id="1.10.10.10">
    <property type="entry name" value="Winged helix-like DNA-binding domain superfamily/Winged helix DNA-binding domain"/>
    <property type="match status" value="1"/>
</dbReference>
<gene>
    <name evidence="7" type="ORF">HNR40_000428</name>
</gene>
<dbReference type="GO" id="GO:0006355">
    <property type="term" value="P:regulation of DNA-templated transcription"/>
    <property type="evidence" value="ECO:0007669"/>
    <property type="project" value="InterPro"/>
</dbReference>
<dbReference type="GO" id="GO:0003677">
    <property type="term" value="F:DNA binding"/>
    <property type="evidence" value="ECO:0007669"/>
    <property type="project" value="UniProtKB-UniRule"/>
</dbReference>
<organism evidence="7 8">
    <name type="scientific">Nonomuraea endophytica</name>
    <dbReference type="NCBI Taxonomy" id="714136"/>
    <lineage>
        <taxon>Bacteria</taxon>
        <taxon>Bacillati</taxon>
        <taxon>Actinomycetota</taxon>
        <taxon>Actinomycetes</taxon>
        <taxon>Streptosporangiales</taxon>
        <taxon>Streptosporangiaceae</taxon>
        <taxon>Nonomuraea</taxon>
    </lineage>
</organism>
<dbReference type="PANTHER" id="PTHR35807:SF1">
    <property type="entry name" value="TRANSCRIPTIONAL REGULATOR REDD"/>
    <property type="match status" value="1"/>
</dbReference>
<dbReference type="SUPFAM" id="SSF46894">
    <property type="entry name" value="C-terminal effector domain of the bipartite response regulators"/>
    <property type="match status" value="1"/>
</dbReference>
<feature type="domain" description="OmpR/PhoB-type" evidence="6">
    <location>
        <begin position="1"/>
        <end position="93"/>
    </location>
</feature>
<dbReference type="RefSeq" id="WP_184957950.1">
    <property type="nucleotide sequence ID" value="NZ_JACHIN010000001.1"/>
</dbReference>
<proteinExistence type="inferred from homology"/>
<dbReference type="Gene3D" id="3.40.50.300">
    <property type="entry name" value="P-loop containing nucleotide triphosphate hydrolases"/>
    <property type="match status" value="1"/>
</dbReference>
<evidence type="ECO:0000256" key="1">
    <source>
        <dbReference type="ARBA" id="ARBA00005820"/>
    </source>
</evidence>
<feature type="DNA-binding region" description="OmpR/PhoB-type" evidence="5">
    <location>
        <begin position="1"/>
        <end position="93"/>
    </location>
</feature>
<sequence>MFRVLGPLEITVGERLAQPPGPRQRELLALLLLRANQVVSIGTIVRLAWGERPPPTARRQAQNCVGRLRRLMTDVGLSPKTIVTTPGGYLLKVADDQLDMLAFLARADEGRALAGAGHVWKASRRYRSALALWRGPAFDGVELGPLTGEVERLDERRLAVLEDCLDLELKLGKHAAVADELAVLVSRHPLRERMWGQMVLALYRCGREHEALIALERARARARFEPGERLLEIEAAILRGDAGVPERPGRLPADLPDFTGREEETGALAALLSREAGAVVSGEPGIGKTALAVHVAHRVNGSYPDGQLFASLRGSGPAEVLAGFLRRLGVPGHAVPDGIEERAELYRNKLAGRRALIVLDDVADAAQARPLLPEAPRCAVLITSRSGLDELTGGSRLPGLGGMSAGSVLPGLGGLADEAFRSEPGGMAEGAFRSGLGDATAGPPGSGPLPARPAWPAWAGMSGFGARQSRPSAPRAGLSLVELAPLENGPAMTLLAKIAGAGRVAAEVAAARDLVRHCGGSPLAIRVAAARLTAEPRLPVSWMADRLSGHAIPRTPRSDGQDPEALGWPAAEVLGLGYAGLPEPAQRLLRLTGLVEAPDFAPWVCAALLDADLAEAEEMAERLVEAQLLERTGPARYRLQDVVRRFAARRTGGDERAEALGRLLDGWLVLADQANGLRFGGGSGPPEGRWTPKGVAVGDPADWFESERPGLVSAVRQAAAEGRAEHCCRLAVALARFLEGAGHLDDLAECLRLALAANPQSEPGHTWAL</sequence>
<accession>A0A7W8EE45</accession>
<evidence type="ECO:0000313" key="8">
    <source>
        <dbReference type="Proteomes" id="UP000568380"/>
    </source>
</evidence>
<dbReference type="Proteomes" id="UP000568380">
    <property type="component" value="Unassembled WGS sequence"/>
</dbReference>
<dbReference type="SUPFAM" id="SSF48452">
    <property type="entry name" value="TPR-like"/>
    <property type="match status" value="1"/>
</dbReference>
<dbReference type="InterPro" id="IPR005158">
    <property type="entry name" value="BTAD"/>
</dbReference>
<evidence type="ECO:0000256" key="5">
    <source>
        <dbReference type="PROSITE-ProRule" id="PRU01091"/>
    </source>
</evidence>
<dbReference type="PROSITE" id="PS51755">
    <property type="entry name" value="OMPR_PHOB"/>
    <property type="match status" value="1"/>
</dbReference>
<comment type="caution">
    <text evidence="7">The sequence shown here is derived from an EMBL/GenBank/DDBJ whole genome shotgun (WGS) entry which is preliminary data.</text>
</comment>
<dbReference type="CDD" id="cd15831">
    <property type="entry name" value="BTAD"/>
    <property type="match status" value="1"/>
</dbReference>
<dbReference type="Pfam" id="PF00486">
    <property type="entry name" value="Trans_reg_C"/>
    <property type="match status" value="1"/>
</dbReference>
<dbReference type="Pfam" id="PF00931">
    <property type="entry name" value="NB-ARC"/>
    <property type="match status" value="1"/>
</dbReference>
<dbReference type="SMART" id="SM00862">
    <property type="entry name" value="Trans_reg_C"/>
    <property type="match status" value="1"/>
</dbReference>
<name>A0A7W8EE45_9ACTN</name>
<dbReference type="AlphaFoldDB" id="A0A7W8EE45"/>
<keyword evidence="8" id="KW-1185">Reference proteome</keyword>
<dbReference type="InterPro" id="IPR036388">
    <property type="entry name" value="WH-like_DNA-bd_sf"/>
</dbReference>
<dbReference type="InterPro" id="IPR002182">
    <property type="entry name" value="NB-ARC"/>
</dbReference>
<keyword evidence="3 5" id="KW-0238">DNA-binding</keyword>
<reference evidence="7 8" key="1">
    <citation type="submission" date="2020-08" db="EMBL/GenBank/DDBJ databases">
        <title>Genomic Encyclopedia of Type Strains, Phase IV (KMG-IV): sequencing the most valuable type-strain genomes for metagenomic binning, comparative biology and taxonomic classification.</title>
        <authorList>
            <person name="Goeker M."/>
        </authorList>
    </citation>
    <scope>NUCLEOTIDE SEQUENCE [LARGE SCALE GENOMIC DNA]</scope>
    <source>
        <strain evidence="7 8">DSM 45385</strain>
    </source>
</reference>
<dbReference type="EMBL" id="JACHIN010000001">
    <property type="protein sequence ID" value="MBB5074982.1"/>
    <property type="molecule type" value="Genomic_DNA"/>
</dbReference>
<comment type="similarity">
    <text evidence="1">Belongs to the AfsR/DnrI/RedD regulatory family.</text>
</comment>
<dbReference type="InterPro" id="IPR001867">
    <property type="entry name" value="OmpR/PhoB-type_DNA-bd"/>
</dbReference>
<dbReference type="SUPFAM" id="SSF52540">
    <property type="entry name" value="P-loop containing nucleoside triphosphate hydrolases"/>
    <property type="match status" value="1"/>
</dbReference>
<dbReference type="GO" id="GO:0043531">
    <property type="term" value="F:ADP binding"/>
    <property type="evidence" value="ECO:0007669"/>
    <property type="project" value="InterPro"/>
</dbReference>
<evidence type="ECO:0000259" key="6">
    <source>
        <dbReference type="PROSITE" id="PS51755"/>
    </source>
</evidence>
<evidence type="ECO:0000256" key="3">
    <source>
        <dbReference type="ARBA" id="ARBA00023125"/>
    </source>
</evidence>
<evidence type="ECO:0000256" key="2">
    <source>
        <dbReference type="ARBA" id="ARBA00023015"/>
    </source>
</evidence>
<dbReference type="Gene3D" id="1.25.40.10">
    <property type="entry name" value="Tetratricopeptide repeat domain"/>
    <property type="match status" value="1"/>
</dbReference>
<protein>
    <submittedName>
        <fullName evidence="7">DNA-binding SARP family transcriptional activator</fullName>
    </submittedName>
</protein>
<dbReference type="InterPro" id="IPR051677">
    <property type="entry name" value="AfsR-DnrI-RedD_regulator"/>
</dbReference>
<dbReference type="PRINTS" id="PR00364">
    <property type="entry name" value="DISEASERSIST"/>
</dbReference>
<keyword evidence="4" id="KW-0804">Transcription</keyword>
<evidence type="ECO:0000256" key="4">
    <source>
        <dbReference type="ARBA" id="ARBA00023163"/>
    </source>
</evidence>
<dbReference type="InterPro" id="IPR016032">
    <property type="entry name" value="Sig_transdc_resp-reg_C-effctor"/>
</dbReference>
<dbReference type="Pfam" id="PF03704">
    <property type="entry name" value="BTAD"/>
    <property type="match status" value="1"/>
</dbReference>
<dbReference type="GO" id="GO:0000160">
    <property type="term" value="P:phosphorelay signal transduction system"/>
    <property type="evidence" value="ECO:0007669"/>
    <property type="project" value="InterPro"/>
</dbReference>
<evidence type="ECO:0000313" key="7">
    <source>
        <dbReference type="EMBL" id="MBB5074982.1"/>
    </source>
</evidence>